<dbReference type="InterPro" id="IPR024810">
    <property type="entry name" value="MAB21L/cGLR"/>
</dbReference>
<gene>
    <name evidence="12" type="primary">LOC111133831</name>
</gene>
<keyword evidence="7" id="KW-0067">ATP-binding</keyword>
<evidence type="ECO:0000256" key="7">
    <source>
        <dbReference type="ARBA" id="ARBA00022840"/>
    </source>
</evidence>
<sequence length="915" mass="105994">MQTLLKKDYVRQLRDTEGCTIDSSTENKYIELIKRIADEEKTTRGLLQELTSNEIIVMKPKQPKKRKLEESIDNASIELLNTMVDLVHTTTSESEIDHLYESVVEFIIANKEETEDILLGHLYEKLKEKIKSYANLQGPNQMRILARFLKFSLTFKKVYRASMECSNGSILLHVTFSSRNDYDLYKIHLRNGRIGRQILELFLYPPFLGSFGLKVVDIEISLNDSLLTPHKDMKQDSRLLEAVYVGMCYYVGTHTQVNIRREVMGTKEEVMRPVWIMRGYDMMESGSFREGFRLPQSDLDVMLWHPDHKVICDISQISLYRMPEHTVILMAREDLPPGFTRLKLMTPSVDPNVMSASIFINGEIYISALPYKKNYFNLNWSNKAMLKTSMQNGSDCACCFRSNHWPDLALPWIQRCQGKLWPSESVLSMIIEEGCHVIPIISLPEEDNKWRISFSGAEQKLIYSMNHSQFLCYGLLKVFLKEVINSSSCLCSYHMKTILFWVIHSENGLDWVPDNLLTCFWTCFKVLLSWVYKGECPNFFIPENNMFRVKVVGHTQDSLFEHLNALYSQGISCLLESPKIGRFLNLVILNSMQIFLTDETRLFSEVHDVDLCLFREFIMFSEIIVLNLKEVLRAVIAVGYLQKSRVSLIQKLTMQHILSELFKHLSNLLSSQTTATTKELKDSDKKALNMIKVAVKIGFASDIVYLALQLYRNCLYEQSLRCLQKAHDRMSKPHIIYRGHLNEERYKRFMVRVSLSNRMSKCLIYDIRLHNEYNYIDELVPEQEANKANGGSLLLIPPLVMVHMLFVLNHHRLGDTVRSQQSLQDLHTLLLSDDGTRVPDKLRDISWQILGICQQTCGDYVGSVFSFLCSLRQFPQNCIQRATMLRLLIINYKLFVARIISVSTSTNRLLMIDNK</sequence>
<evidence type="ECO:0000256" key="5">
    <source>
        <dbReference type="ARBA" id="ARBA00022723"/>
    </source>
</evidence>
<dbReference type="KEGG" id="cvn:111133831"/>
<evidence type="ECO:0000256" key="1">
    <source>
        <dbReference type="ARBA" id="ARBA00001946"/>
    </source>
</evidence>
<feature type="domain" description="Mab-21-like HhH/H2TH-like" evidence="10">
    <location>
        <begin position="472"/>
        <end position="559"/>
    </location>
</feature>
<accession>A0A8B8EDP8</accession>
<organism evidence="11 12">
    <name type="scientific">Crassostrea virginica</name>
    <name type="common">Eastern oyster</name>
    <dbReference type="NCBI Taxonomy" id="6565"/>
    <lineage>
        <taxon>Eukaryota</taxon>
        <taxon>Metazoa</taxon>
        <taxon>Spiralia</taxon>
        <taxon>Lophotrochozoa</taxon>
        <taxon>Mollusca</taxon>
        <taxon>Bivalvia</taxon>
        <taxon>Autobranchia</taxon>
        <taxon>Pteriomorphia</taxon>
        <taxon>Ostreida</taxon>
        <taxon>Ostreoidea</taxon>
        <taxon>Ostreidae</taxon>
        <taxon>Crassostrea</taxon>
    </lineage>
</organism>
<dbReference type="GeneID" id="111133831"/>
<dbReference type="GO" id="GO:0046872">
    <property type="term" value="F:metal ion binding"/>
    <property type="evidence" value="ECO:0007669"/>
    <property type="project" value="UniProtKB-KW"/>
</dbReference>
<dbReference type="OrthoDB" id="5952992at2759"/>
<keyword evidence="5" id="KW-0479">Metal-binding</keyword>
<keyword evidence="6" id="KW-0547">Nucleotide-binding</keyword>
<keyword evidence="4" id="KW-0548">Nucleotidyltransferase</keyword>
<dbReference type="PANTHER" id="PTHR10656:SF42">
    <property type="entry name" value="CYCLIC GMP-AMP SYNTHASE-LIKE PROTEIN-RELATED"/>
    <property type="match status" value="1"/>
</dbReference>
<dbReference type="InterPro" id="IPR046903">
    <property type="entry name" value="Mab-21-like_nuc_Trfase"/>
</dbReference>
<dbReference type="InterPro" id="IPR046906">
    <property type="entry name" value="Mab-21_HhH/H2TH-like"/>
</dbReference>
<feature type="domain" description="Mab-21-like nucleotidyltransferase" evidence="9">
    <location>
        <begin position="395"/>
        <end position="463"/>
    </location>
</feature>
<dbReference type="Pfam" id="PF20266">
    <property type="entry name" value="Mab-21_C"/>
    <property type="match status" value="1"/>
</dbReference>
<comment type="cofactor">
    <cofactor evidence="1">
        <name>Mg(2+)</name>
        <dbReference type="ChEBI" id="CHEBI:18420"/>
    </cofactor>
</comment>
<dbReference type="PANTHER" id="PTHR10656">
    <property type="entry name" value="CELL FATE DETERMINING PROTEIN MAB21-RELATED"/>
    <property type="match status" value="1"/>
</dbReference>
<evidence type="ECO:0000259" key="10">
    <source>
        <dbReference type="Pfam" id="PF20266"/>
    </source>
</evidence>
<protein>
    <submittedName>
        <fullName evidence="12">Uncharacterized protein LOC111133831</fullName>
    </submittedName>
</protein>
<evidence type="ECO:0000256" key="8">
    <source>
        <dbReference type="ARBA" id="ARBA00022842"/>
    </source>
</evidence>
<evidence type="ECO:0000256" key="3">
    <source>
        <dbReference type="ARBA" id="ARBA00022679"/>
    </source>
</evidence>
<dbReference type="AlphaFoldDB" id="A0A8B8EDP8"/>
<reference evidence="12" key="1">
    <citation type="submission" date="2025-08" db="UniProtKB">
        <authorList>
            <consortium name="RefSeq"/>
        </authorList>
    </citation>
    <scope>IDENTIFICATION</scope>
    <source>
        <tissue evidence="12">Whole sample</tissue>
    </source>
</reference>
<keyword evidence="11" id="KW-1185">Reference proteome</keyword>
<proteinExistence type="inferred from homology"/>
<evidence type="ECO:0000256" key="4">
    <source>
        <dbReference type="ARBA" id="ARBA00022695"/>
    </source>
</evidence>
<evidence type="ECO:0000256" key="2">
    <source>
        <dbReference type="ARBA" id="ARBA00008307"/>
    </source>
</evidence>
<dbReference type="GO" id="GO:0005524">
    <property type="term" value="F:ATP binding"/>
    <property type="evidence" value="ECO:0007669"/>
    <property type="project" value="UniProtKB-KW"/>
</dbReference>
<dbReference type="GO" id="GO:0016779">
    <property type="term" value="F:nucleotidyltransferase activity"/>
    <property type="evidence" value="ECO:0007669"/>
    <property type="project" value="UniProtKB-KW"/>
</dbReference>
<keyword evidence="8" id="KW-0460">Magnesium</keyword>
<comment type="similarity">
    <text evidence="2">Belongs to the mab-21 family.</text>
</comment>
<dbReference type="SMART" id="SM01265">
    <property type="entry name" value="Mab-21"/>
    <property type="match status" value="1"/>
</dbReference>
<dbReference type="Gene3D" id="1.10.1410.40">
    <property type="match status" value="1"/>
</dbReference>
<dbReference type="Pfam" id="PF03281">
    <property type="entry name" value="Mab-21"/>
    <property type="match status" value="1"/>
</dbReference>
<name>A0A8B8EDP8_CRAVI</name>
<dbReference type="RefSeq" id="XP_022338230.1">
    <property type="nucleotide sequence ID" value="XM_022482522.1"/>
</dbReference>
<evidence type="ECO:0000256" key="6">
    <source>
        <dbReference type="ARBA" id="ARBA00022741"/>
    </source>
</evidence>
<evidence type="ECO:0000313" key="12">
    <source>
        <dbReference type="RefSeq" id="XP_022338230.1"/>
    </source>
</evidence>
<evidence type="ECO:0000259" key="9">
    <source>
        <dbReference type="Pfam" id="PF03281"/>
    </source>
</evidence>
<keyword evidence="3" id="KW-0808">Transferase</keyword>
<evidence type="ECO:0000313" key="11">
    <source>
        <dbReference type="Proteomes" id="UP000694844"/>
    </source>
</evidence>
<dbReference type="Proteomes" id="UP000694844">
    <property type="component" value="Chromosome 5"/>
</dbReference>